<comment type="caution">
    <text evidence="1">The sequence shown here is derived from an EMBL/GenBank/DDBJ whole genome shotgun (WGS) entry which is preliminary data.</text>
</comment>
<proteinExistence type="predicted"/>
<dbReference type="Proteomes" id="UP000436088">
    <property type="component" value="Unassembled WGS sequence"/>
</dbReference>
<keyword evidence="2" id="KW-1185">Reference proteome</keyword>
<sequence>MKILRKIQVSGINTTFDRFLMFLIRKESNDSPKKRSNTSPANSPTKVCRLMMNSPGGDIVSIASTSAPVTPTRSFSANAGWRQRSIKKDRTTSVKCLFVRFESHASIDEGKAYVLSGKTVKEARSMFMHVPYPTKHGQVYGQYKDGSYVLDKDGKHRIHTDGTGYLSEDLALKCPRNVYKGSIAGGVNVEIGPIFALTVC</sequence>
<protein>
    <submittedName>
        <fullName evidence="1">Uncharacterized protein</fullName>
    </submittedName>
</protein>
<dbReference type="AlphaFoldDB" id="A0A6A2YDA4"/>
<gene>
    <name evidence="1" type="ORF">F3Y22_tig00111952pilonHSYRG00084</name>
</gene>
<evidence type="ECO:0000313" key="1">
    <source>
        <dbReference type="EMBL" id="KAE8671447.1"/>
    </source>
</evidence>
<name>A0A6A2YDA4_HIBSY</name>
<dbReference type="EMBL" id="VEPZ02001469">
    <property type="protein sequence ID" value="KAE8671447.1"/>
    <property type="molecule type" value="Genomic_DNA"/>
</dbReference>
<reference evidence="1" key="1">
    <citation type="submission" date="2019-09" db="EMBL/GenBank/DDBJ databases">
        <title>Draft genome information of white flower Hibiscus syriacus.</title>
        <authorList>
            <person name="Kim Y.-M."/>
        </authorList>
    </citation>
    <scope>NUCLEOTIDE SEQUENCE [LARGE SCALE GENOMIC DNA]</scope>
    <source>
        <strain evidence="1">YM2019G1</strain>
    </source>
</reference>
<organism evidence="1 2">
    <name type="scientific">Hibiscus syriacus</name>
    <name type="common">Rose of Sharon</name>
    <dbReference type="NCBI Taxonomy" id="106335"/>
    <lineage>
        <taxon>Eukaryota</taxon>
        <taxon>Viridiplantae</taxon>
        <taxon>Streptophyta</taxon>
        <taxon>Embryophyta</taxon>
        <taxon>Tracheophyta</taxon>
        <taxon>Spermatophyta</taxon>
        <taxon>Magnoliopsida</taxon>
        <taxon>eudicotyledons</taxon>
        <taxon>Gunneridae</taxon>
        <taxon>Pentapetalae</taxon>
        <taxon>rosids</taxon>
        <taxon>malvids</taxon>
        <taxon>Malvales</taxon>
        <taxon>Malvaceae</taxon>
        <taxon>Malvoideae</taxon>
        <taxon>Hibiscus</taxon>
    </lineage>
</organism>
<accession>A0A6A2YDA4</accession>
<evidence type="ECO:0000313" key="2">
    <source>
        <dbReference type="Proteomes" id="UP000436088"/>
    </source>
</evidence>